<dbReference type="PANTHER" id="PTHR33050">
    <property type="entry name" value="REVERSE TRANSCRIPTASE DOMAIN-CONTAINING PROTEIN"/>
    <property type="match status" value="1"/>
</dbReference>
<dbReference type="AlphaFoldDB" id="A0A8X7ST75"/>
<dbReference type="PANTHER" id="PTHR33050:SF7">
    <property type="entry name" value="RIBONUCLEASE H"/>
    <property type="match status" value="1"/>
</dbReference>
<keyword evidence="3" id="KW-1185">Reference proteome</keyword>
<accession>A0A8X7ST75</accession>
<evidence type="ECO:0000313" key="2">
    <source>
        <dbReference type="EMBL" id="KAE8239257.1"/>
    </source>
</evidence>
<reference evidence="2" key="2">
    <citation type="journal article" date="2019" name="IMA Fungus">
        <title>Genome sequencing and comparison of five Tilletia species to identify candidate genes for the detection of regulated species infecting wheat.</title>
        <authorList>
            <person name="Nguyen H.D.T."/>
            <person name="Sultana T."/>
            <person name="Kesanakurti P."/>
            <person name="Hambleton S."/>
        </authorList>
    </citation>
    <scope>NUCLEOTIDE SEQUENCE</scope>
    <source>
        <strain evidence="2">DAOMC 236426</strain>
    </source>
</reference>
<comment type="caution">
    <text evidence="2">The sequence shown here is derived from an EMBL/GenBank/DDBJ whole genome shotgun (WGS) entry which is preliminary data.</text>
</comment>
<dbReference type="InterPro" id="IPR052055">
    <property type="entry name" value="Hepadnavirus_pol/RT"/>
</dbReference>
<evidence type="ECO:0000256" key="1">
    <source>
        <dbReference type="SAM" id="SignalP"/>
    </source>
</evidence>
<dbReference type="Proteomes" id="UP000077684">
    <property type="component" value="Unassembled WGS sequence"/>
</dbReference>
<evidence type="ECO:0008006" key="4">
    <source>
        <dbReference type="Google" id="ProtNLM"/>
    </source>
</evidence>
<name>A0A8X7ST75_9BASI</name>
<feature type="chain" id="PRO_5036443114" description="Reverse transcriptase domain-containing protein" evidence="1">
    <location>
        <begin position="26"/>
        <end position="392"/>
    </location>
</feature>
<keyword evidence="1" id="KW-0732">Signal</keyword>
<sequence length="392" mass="43181">MTSYDALAFCLGFPLWFLASRPVSTSVSRLFIIPDCKPTTAAQWRNRLSFKPRLRASWAPVVIGAPSLPLSFKHSLALSSPALLVSYQRWPGTVVRGLNDDLYIDMFLGFGLSPATGVWGLVADAIADVCRARGLGPILKWVDDFLFLSVPLGDLHRVNLDRSTLACSIQGRQVRGGVAFFASADGEEHVEDYAFPLRNHAPNANSDLVASLSAITSITSPLGVPWKASKDVDFCPNPIYIGFEWFIAERCVALADAKRLKYLASLQLWLSNTRQGLRAAQKLFGQLQHASFVVLHGRKRFGSLRGFVASMSHAAPRMRHWPGKMVTADLRWWEAALARPTLRRSFAHDDDVFQIDASCDASTSFGVGVRVGDRELSLPLRPGWASQGRDIA</sequence>
<evidence type="ECO:0000313" key="3">
    <source>
        <dbReference type="Proteomes" id="UP000077684"/>
    </source>
</evidence>
<feature type="signal peptide" evidence="1">
    <location>
        <begin position="1"/>
        <end position="25"/>
    </location>
</feature>
<protein>
    <recommendedName>
        <fullName evidence="4">Reverse transcriptase domain-containing protein</fullName>
    </recommendedName>
</protein>
<organism evidence="2 3">
    <name type="scientific">Tilletia controversa</name>
    <name type="common">dwarf bunt fungus</name>
    <dbReference type="NCBI Taxonomy" id="13291"/>
    <lineage>
        <taxon>Eukaryota</taxon>
        <taxon>Fungi</taxon>
        <taxon>Dikarya</taxon>
        <taxon>Basidiomycota</taxon>
        <taxon>Ustilaginomycotina</taxon>
        <taxon>Exobasidiomycetes</taxon>
        <taxon>Tilletiales</taxon>
        <taxon>Tilletiaceae</taxon>
        <taxon>Tilletia</taxon>
    </lineage>
</organism>
<proteinExistence type="predicted"/>
<reference evidence="2" key="1">
    <citation type="submission" date="2016-04" db="EMBL/GenBank/DDBJ databases">
        <authorList>
            <person name="Nguyen H.D."/>
            <person name="Samba Siva P."/>
            <person name="Cullis J."/>
            <person name="Levesque C.A."/>
            <person name="Hambleton S."/>
        </authorList>
    </citation>
    <scope>NUCLEOTIDE SEQUENCE</scope>
    <source>
        <strain evidence="2">DAOMC 236426</strain>
    </source>
</reference>
<gene>
    <name evidence="2" type="ORF">A4X06_0g8412</name>
</gene>
<dbReference type="EMBL" id="LWDE02001831">
    <property type="protein sequence ID" value="KAE8239257.1"/>
    <property type="molecule type" value="Genomic_DNA"/>
</dbReference>